<feature type="non-terminal residue" evidence="2">
    <location>
        <position position="63"/>
    </location>
</feature>
<organism evidence="2 3">
    <name type="scientific">Larinioides sclopetarius</name>
    <dbReference type="NCBI Taxonomy" id="280406"/>
    <lineage>
        <taxon>Eukaryota</taxon>
        <taxon>Metazoa</taxon>
        <taxon>Ecdysozoa</taxon>
        <taxon>Arthropoda</taxon>
        <taxon>Chelicerata</taxon>
        <taxon>Arachnida</taxon>
        <taxon>Araneae</taxon>
        <taxon>Araneomorphae</taxon>
        <taxon>Entelegynae</taxon>
        <taxon>Araneoidea</taxon>
        <taxon>Araneidae</taxon>
        <taxon>Larinioides</taxon>
    </lineage>
</organism>
<evidence type="ECO:0000256" key="1">
    <source>
        <dbReference type="SAM" id="MobiDB-lite"/>
    </source>
</evidence>
<dbReference type="AlphaFoldDB" id="A0AAV1YRH8"/>
<gene>
    <name evidence="2" type="ORF">LARSCL_LOCUS331</name>
</gene>
<dbReference type="Proteomes" id="UP001497382">
    <property type="component" value="Unassembled WGS sequence"/>
</dbReference>
<protein>
    <submittedName>
        <fullName evidence="2">Uncharacterized protein</fullName>
    </submittedName>
</protein>
<dbReference type="EMBL" id="CAXIEN010000002">
    <property type="protein sequence ID" value="CAL1261340.1"/>
    <property type="molecule type" value="Genomic_DNA"/>
</dbReference>
<keyword evidence="3" id="KW-1185">Reference proteome</keyword>
<evidence type="ECO:0000313" key="2">
    <source>
        <dbReference type="EMBL" id="CAL1261340.1"/>
    </source>
</evidence>
<reference evidence="2 3" key="1">
    <citation type="submission" date="2024-04" db="EMBL/GenBank/DDBJ databases">
        <authorList>
            <person name="Rising A."/>
            <person name="Reimegard J."/>
            <person name="Sonavane S."/>
            <person name="Akerstrom W."/>
            <person name="Nylinder S."/>
            <person name="Hedman E."/>
            <person name="Kallberg Y."/>
        </authorList>
    </citation>
    <scope>NUCLEOTIDE SEQUENCE [LARGE SCALE GENOMIC DNA]</scope>
</reference>
<evidence type="ECO:0000313" key="3">
    <source>
        <dbReference type="Proteomes" id="UP001497382"/>
    </source>
</evidence>
<name>A0AAV1YRH8_9ARAC</name>
<feature type="compositionally biased region" description="Basic residues" evidence="1">
    <location>
        <begin position="1"/>
        <end position="17"/>
    </location>
</feature>
<accession>A0AAV1YRH8</accession>
<comment type="caution">
    <text evidence="2">The sequence shown here is derived from an EMBL/GenBank/DDBJ whole genome shotgun (WGS) entry which is preliminary data.</text>
</comment>
<proteinExistence type="predicted"/>
<sequence length="63" mass="7425">MRPKRPSGSKFRKIKRHKGEENKKLASALGNWLINEEEEEQSIVESDKTNNIMLHYRSETILE</sequence>
<feature type="region of interest" description="Disordered" evidence="1">
    <location>
        <begin position="1"/>
        <end position="20"/>
    </location>
</feature>